<evidence type="ECO:0000256" key="4">
    <source>
        <dbReference type="SAM" id="SignalP"/>
    </source>
</evidence>
<dbReference type="Gene3D" id="2.120.10.80">
    <property type="entry name" value="Kelch-type beta propeller"/>
    <property type="match status" value="2"/>
</dbReference>
<accession>A0A8H4ALV0</accession>
<evidence type="ECO:0000256" key="1">
    <source>
        <dbReference type="ARBA" id="ARBA00022441"/>
    </source>
</evidence>
<dbReference type="InterPro" id="IPR011043">
    <property type="entry name" value="Gal_Oxase/kelch_b-propeller"/>
</dbReference>
<dbReference type="InterPro" id="IPR056737">
    <property type="entry name" value="Beta-prop_ATRN-MKLN-like"/>
</dbReference>
<dbReference type="PANTHER" id="PTHR46093">
    <property type="entry name" value="ACYL-COA-BINDING DOMAIN-CONTAINING PROTEIN 5"/>
    <property type="match status" value="1"/>
</dbReference>
<keyword evidence="1" id="KW-0880">Kelch repeat</keyword>
<dbReference type="SUPFAM" id="SSF117281">
    <property type="entry name" value="Kelch motif"/>
    <property type="match status" value="1"/>
</dbReference>
<dbReference type="SUPFAM" id="SSF50965">
    <property type="entry name" value="Galactose oxidase, central domain"/>
    <property type="match status" value="1"/>
</dbReference>
<keyword evidence="2" id="KW-0677">Repeat</keyword>
<gene>
    <name evidence="6" type="ORF">F8M41_018251</name>
</gene>
<name>A0A8H4ALV0_GIGMA</name>
<sequence length="442" mass="49724">MTLFNMNTFRKIHYMFLVSSLVFFIAASQNIPNPRYAQASALVNNKLYFFGGKLETNTVTNEVWYLDVESLSNATIHTWHQSPSMPVGYYYGTSCVSVTDNSTILLIGGISYTPNTPNLDFDAKVYIFNPNKPQWKSLKFINGSNNFVMRNNMQAVMNKYGQIFIYGGLNFTNNNSSNTVYNDMNLLLATDYNDILWSTPSVTYAPPTPFIQYTATLLSNGLIVYIGGIQETQAISATLMTTLKLFDTYYNSWSDQTISGDPIESRAGHSAVLDIKYSSAQNEIIIVYGGYSTKTNATSYNTVTPDVAVLNTTTWTWSTPYIFQAHAPPLLALHSAVLYENYMIIAFGLNVAQSTGLTPDTNLLSNDIYILDIQNYAWVIVIPANQSSEYNILQFAIGIGVGVAILIIFLSFSGYMCYSKYFNYQEVHYEYLVFQYSIHYES</sequence>
<comment type="caution">
    <text evidence="6">The sequence shown here is derived from an EMBL/GenBank/DDBJ whole genome shotgun (WGS) entry which is preliminary data.</text>
</comment>
<evidence type="ECO:0000259" key="5">
    <source>
        <dbReference type="Pfam" id="PF24981"/>
    </source>
</evidence>
<feature type="domain" description="Attractin/MKLN-like beta-propeller" evidence="5">
    <location>
        <begin position="122"/>
        <end position="386"/>
    </location>
</feature>
<keyword evidence="3" id="KW-0472">Membrane</keyword>
<dbReference type="PANTHER" id="PTHR46093:SF18">
    <property type="entry name" value="FIBRONECTIN TYPE-III DOMAIN-CONTAINING PROTEIN"/>
    <property type="match status" value="1"/>
</dbReference>
<keyword evidence="4" id="KW-0732">Signal</keyword>
<organism evidence="6 7">
    <name type="scientific">Gigaspora margarita</name>
    <dbReference type="NCBI Taxonomy" id="4874"/>
    <lineage>
        <taxon>Eukaryota</taxon>
        <taxon>Fungi</taxon>
        <taxon>Fungi incertae sedis</taxon>
        <taxon>Mucoromycota</taxon>
        <taxon>Glomeromycotina</taxon>
        <taxon>Glomeromycetes</taxon>
        <taxon>Diversisporales</taxon>
        <taxon>Gigasporaceae</taxon>
        <taxon>Gigaspora</taxon>
    </lineage>
</organism>
<dbReference type="InterPro" id="IPR015915">
    <property type="entry name" value="Kelch-typ_b-propeller"/>
</dbReference>
<protein>
    <submittedName>
        <fullName evidence="6">Galactose oxidase</fullName>
    </submittedName>
</protein>
<keyword evidence="7" id="KW-1185">Reference proteome</keyword>
<evidence type="ECO:0000256" key="2">
    <source>
        <dbReference type="ARBA" id="ARBA00022737"/>
    </source>
</evidence>
<keyword evidence="3" id="KW-0812">Transmembrane</keyword>
<dbReference type="Pfam" id="PF24981">
    <property type="entry name" value="Beta-prop_ATRN-LZTR1"/>
    <property type="match status" value="1"/>
</dbReference>
<dbReference type="AlphaFoldDB" id="A0A8H4ALV0"/>
<keyword evidence="3" id="KW-1133">Transmembrane helix</keyword>
<evidence type="ECO:0000313" key="7">
    <source>
        <dbReference type="Proteomes" id="UP000439903"/>
    </source>
</evidence>
<feature type="chain" id="PRO_5034304084" evidence="4">
    <location>
        <begin position="28"/>
        <end position="442"/>
    </location>
</feature>
<evidence type="ECO:0000256" key="3">
    <source>
        <dbReference type="SAM" id="Phobius"/>
    </source>
</evidence>
<dbReference type="Pfam" id="PF01344">
    <property type="entry name" value="Kelch_1"/>
    <property type="match status" value="1"/>
</dbReference>
<dbReference type="OrthoDB" id="432528at2759"/>
<dbReference type="Proteomes" id="UP000439903">
    <property type="component" value="Unassembled WGS sequence"/>
</dbReference>
<proteinExistence type="predicted"/>
<dbReference type="EMBL" id="WTPW01000437">
    <property type="protein sequence ID" value="KAF0511669.1"/>
    <property type="molecule type" value="Genomic_DNA"/>
</dbReference>
<reference evidence="6 7" key="1">
    <citation type="journal article" date="2019" name="Environ. Microbiol.">
        <title>At the nexus of three kingdoms: the genome of the mycorrhizal fungus Gigaspora margarita provides insights into plant, endobacterial and fungal interactions.</title>
        <authorList>
            <person name="Venice F."/>
            <person name="Ghignone S."/>
            <person name="Salvioli di Fossalunga A."/>
            <person name="Amselem J."/>
            <person name="Novero M."/>
            <person name="Xianan X."/>
            <person name="Sedzielewska Toro K."/>
            <person name="Morin E."/>
            <person name="Lipzen A."/>
            <person name="Grigoriev I.V."/>
            <person name="Henrissat B."/>
            <person name="Martin F.M."/>
            <person name="Bonfante P."/>
        </authorList>
    </citation>
    <scope>NUCLEOTIDE SEQUENCE [LARGE SCALE GENOMIC DNA]</scope>
    <source>
        <strain evidence="6 7">BEG34</strain>
    </source>
</reference>
<evidence type="ECO:0000313" key="6">
    <source>
        <dbReference type="EMBL" id="KAF0511669.1"/>
    </source>
</evidence>
<dbReference type="InterPro" id="IPR006652">
    <property type="entry name" value="Kelch_1"/>
</dbReference>
<feature type="signal peptide" evidence="4">
    <location>
        <begin position="1"/>
        <end position="27"/>
    </location>
</feature>
<feature type="transmembrane region" description="Helical" evidence="3">
    <location>
        <begin position="392"/>
        <end position="412"/>
    </location>
</feature>